<evidence type="ECO:0000313" key="1">
    <source>
        <dbReference type="EMBL" id="GFO06875.1"/>
    </source>
</evidence>
<name>A0AAV4AHQ7_9GAST</name>
<protein>
    <submittedName>
        <fullName evidence="1">Uncharacterized protein</fullName>
    </submittedName>
</protein>
<comment type="caution">
    <text evidence="1">The sequence shown here is derived from an EMBL/GenBank/DDBJ whole genome shotgun (WGS) entry which is preliminary data.</text>
</comment>
<gene>
    <name evidence="1" type="ORF">PoB_003338000</name>
</gene>
<dbReference type="Proteomes" id="UP000735302">
    <property type="component" value="Unassembled WGS sequence"/>
</dbReference>
<accession>A0AAV4AHQ7</accession>
<dbReference type="AlphaFoldDB" id="A0AAV4AHQ7"/>
<dbReference type="EMBL" id="BLXT01003813">
    <property type="protein sequence ID" value="GFO06875.1"/>
    <property type="molecule type" value="Genomic_DNA"/>
</dbReference>
<evidence type="ECO:0000313" key="2">
    <source>
        <dbReference type="Proteomes" id="UP000735302"/>
    </source>
</evidence>
<reference evidence="1 2" key="1">
    <citation type="journal article" date="2021" name="Elife">
        <title>Chloroplast acquisition without the gene transfer in kleptoplastic sea slugs, Plakobranchus ocellatus.</title>
        <authorList>
            <person name="Maeda T."/>
            <person name="Takahashi S."/>
            <person name="Yoshida T."/>
            <person name="Shimamura S."/>
            <person name="Takaki Y."/>
            <person name="Nagai Y."/>
            <person name="Toyoda A."/>
            <person name="Suzuki Y."/>
            <person name="Arimoto A."/>
            <person name="Ishii H."/>
            <person name="Satoh N."/>
            <person name="Nishiyama T."/>
            <person name="Hasebe M."/>
            <person name="Maruyama T."/>
            <person name="Minagawa J."/>
            <person name="Obokata J."/>
            <person name="Shigenobu S."/>
        </authorList>
    </citation>
    <scope>NUCLEOTIDE SEQUENCE [LARGE SCALE GENOMIC DNA]</scope>
</reference>
<keyword evidence="2" id="KW-1185">Reference proteome</keyword>
<organism evidence="1 2">
    <name type="scientific">Plakobranchus ocellatus</name>
    <dbReference type="NCBI Taxonomy" id="259542"/>
    <lineage>
        <taxon>Eukaryota</taxon>
        <taxon>Metazoa</taxon>
        <taxon>Spiralia</taxon>
        <taxon>Lophotrochozoa</taxon>
        <taxon>Mollusca</taxon>
        <taxon>Gastropoda</taxon>
        <taxon>Heterobranchia</taxon>
        <taxon>Euthyneura</taxon>
        <taxon>Panpulmonata</taxon>
        <taxon>Sacoglossa</taxon>
        <taxon>Placobranchoidea</taxon>
        <taxon>Plakobranchidae</taxon>
        <taxon>Plakobranchus</taxon>
    </lineage>
</organism>
<proteinExistence type="predicted"/>
<sequence length="171" mass="20214">MEKSLHISERACKPVCHHKKRLNRILFIKDPHHSFGFRFNGADQSASHRQIKSMRLILLPDSQNLYLVPRYNEGCYPRCSIRGFIKGNLEVNIIGLDGTRFAVRELALKHLPPTENYNGFRAYWKEVLWYQTDPYVWYFEDYKNISRFECSITDEGTGETFTKIIRFLGYN</sequence>